<dbReference type="Proteomes" id="UP001527925">
    <property type="component" value="Unassembled WGS sequence"/>
</dbReference>
<dbReference type="PANTHER" id="PTHR14362">
    <property type="entry name" value="COILED-COIL DOMAIN-CONTAINING PROTEIN 81"/>
    <property type="match status" value="1"/>
</dbReference>
<keyword evidence="1" id="KW-0175">Coiled coil</keyword>
<feature type="domain" description="CCDC81 HU" evidence="3">
    <location>
        <begin position="105"/>
        <end position="177"/>
    </location>
</feature>
<evidence type="ECO:0000256" key="1">
    <source>
        <dbReference type="SAM" id="Coils"/>
    </source>
</evidence>
<dbReference type="InterPro" id="IPR040673">
    <property type="entry name" value="CCDC81_HU_dom_2"/>
</dbReference>
<organism evidence="4 5">
    <name type="scientific">Polyrhizophydium stewartii</name>
    <dbReference type="NCBI Taxonomy" id="2732419"/>
    <lineage>
        <taxon>Eukaryota</taxon>
        <taxon>Fungi</taxon>
        <taxon>Fungi incertae sedis</taxon>
        <taxon>Chytridiomycota</taxon>
        <taxon>Chytridiomycota incertae sedis</taxon>
        <taxon>Chytridiomycetes</taxon>
        <taxon>Rhizophydiales</taxon>
        <taxon>Rhizophydiales incertae sedis</taxon>
        <taxon>Polyrhizophydium</taxon>
    </lineage>
</organism>
<accession>A0ABR4NJK7</accession>
<dbReference type="EMBL" id="JADGIZ020000002">
    <property type="protein sequence ID" value="KAL2919664.1"/>
    <property type="molecule type" value="Genomic_DNA"/>
</dbReference>
<comment type="caution">
    <text evidence="4">The sequence shown here is derived from an EMBL/GenBank/DDBJ whole genome shotgun (WGS) entry which is preliminary data.</text>
</comment>
<protein>
    <recommendedName>
        <fullName evidence="3">CCDC81 HU domain-containing protein</fullName>
    </recommendedName>
</protein>
<sequence>MDQLDLEDVIKVVCETISKSKRFSELSHLELCDLWKGMACYLMDQLIMKRSTNISGIGGFHIKKMKKGVSDEKTIYSAHFSPSKTWDKLPGFQIDRCDAVGIGPAEVMNLASVAQITGFPRDLVEAGLKDIVHALFKILKRGSIVNLAFGTLGKLVFQSQNVKFRFSQAFLKALNEEKTPSVQIHRPVASSEEPVVSPASNAIQPLGPLVEPPKSDSLVTERAKFDIFDEVATKGDADPIASATAELDEAARKLAKLEELIDKTFSIEARNDRELQKRTEQEHDRMLLHLSLDLDKDFIQKKRENEAAKLKNAISTAHYNHLKALEKQQSHSKKESLPMGNLFENREVKRDPVLMQQALASGLKQQLESKHMRLSQERSQKSMEDRLNNERLIKEIKAAELQAHWDKIQRYKNQQQALSEQIRTHQNIKDSSNELSFDNPFARSESLMALYQKEKAKQLYQEQLAIVRQRHEYAHRVAEIERRHSLDRLALSRKELEKDLRSIKQGKVQSRKGLESYWGDQIAWKRKLELESTVFGGETFPPKIMYKIFTKGMGVQYLSGYKMIQPGSKAAQDSCAVMGNRAFQERIFTDEQQSRLFKVGRPYEVTDRMEYVQVGYLGRFSKRAELGHQSVRLDMRKQSEKYECADLARQISQSKSERLDQLTSRILDTIARDAQGMAGSRGKTAKEQTPAANIPLPPGVDIDDDFGLLFEWTNRLDTNHLQDYFSLD</sequence>
<dbReference type="PANTHER" id="PTHR14362:SF2">
    <property type="entry name" value="COILED-COIL DOMAIN-CONTAINING PROTEIN 81"/>
    <property type="match status" value="1"/>
</dbReference>
<name>A0ABR4NJK7_9FUNG</name>
<proteinExistence type="predicted"/>
<evidence type="ECO:0000256" key="2">
    <source>
        <dbReference type="SAM" id="MobiDB-lite"/>
    </source>
</evidence>
<keyword evidence="5" id="KW-1185">Reference proteome</keyword>
<evidence type="ECO:0000259" key="3">
    <source>
        <dbReference type="Pfam" id="PF18289"/>
    </source>
</evidence>
<gene>
    <name evidence="4" type="ORF">HK105_200578</name>
</gene>
<evidence type="ECO:0000313" key="4">
    <source>
        <dbReference type="EMBL" id="KAL2919664.1"/>
    </source>
</evidence>
<feature type="region of interest" description="Disordered" evidence="2">
    <location>
        <begin position="677"/>
        <end position="697"/>
    </location>
</feature>
<dbReference type="InterPro" id="IPR026295">
    <property type="entry name" value="CCD81"/>
</dbReference>
<reference evidence="4 5" key="1">
    <citation type="submission" date="2023-09" db="EMBL/GenBank/DDBJ databases">
        <title>Pangenome analysis of Batrachochytrium dendrobatidis and related Chytrids.</title>
        <authorList>
            <person name="Yacoub M.N."/>
            <person name="Stajich J.E."/>
            <person name="James T.Y."/>
        </authorList>
    </citation>
    <scope>NUCLEOTIDE SEQUENCE [LARGE SCALE GENOMIC DNA]</scope>
    <source>
        <strain evidence="4 5">JEL0888</strain>
    </source>
</reference>
<evidence type="ECO:0000313" key="5">
    <source>
        <dbReference type="Proteomes" id="UP001527925"/>
    </source>
</evidence>
<dbReference type="Pfam" id="PF18289">
    <property type="entry name" value="HU-CCDC81_euk_2"/>
    <property type="match status" value="1"/>
</dbReference>
<feature type="coiled-coil region" evidence="1">
    <location>
        <begin position="240"/>
        <end position="267"/>
    </location>
</feature>